<dbReference type="PANTHER" id="PTHR30009:SF4">
    <property type="entry name" value="PTS SYSTEM N-ACETYLGLUCOSAMINE-SPECIFIC EIICBA COMPONENT"/>
    <property type="match status" value="1"/>
</dbReference>
<dbReference type="GO" id="GO:0016301">
    <property type="term" value="F:kinase activity"/>
    <property type="evidence" value="ECO:0007669"/>
    <property type="project" value="UniProtKB-KW"/>
</dbReference>
<dbReference type="InterPro" id="IPR050429">
    <property type="entry name" value="PTS_Glucose_EIICBA"/>
</dbReference>
<evidence type="ECO:0000256" key="3">
    <source>
        <dbReference type="ARBA" id="ARBA00022679"/>
    </source>
</evidence>
<evidence type="ECO:0000256" key="1">
    <source>
        <dbReference type="ARBA" id="ARBA00022448"/>
    </source>
</evidence>
<reference evidence="7" key="1">
    <citation type="submission" date="2016-10" db="EMBL/GenBank/DDBJ databases">
        <title>Sequence of Gallionella enrichment culture.</title>
        <authorList>
            <person name="Poehlein A."/>
            <person name="Muehling M."/>
            <person name="Daniel R."/>
        </authorList>
    </citation>
    <scope>NUCLEOTIDE SEQUENCE</scope>
</reference>
<evidence type="ECO:0000259" key="6">
    <source>
        <dbReference type="PROSITE" id="PS51098"/>
    </source>
</evidence>
<accession>A0A1J5RD88</accession>
<protein>
    <submittedName>
        <fullName evidence="7">PTS system glucose-specific EIICBA component</fullName>
    </submittedName>
</protein>
<dbReference type="CDD" id="cd00212">
    <property type="entry name" value="PTS_IIB_glc"/>
    <property type="match status" value="1"/>
</dbReference>
<dbReference type="InterPro" id="IPR036878">
    <property type="entry name" value="Glu_permease_IIB"/>
</dbReference>
<dbReference type="EMBL" id="MLJW01000210">
    <property type="protein sequence ID" value="OIQ93290.1"/>
    <property type="molecule type" value="Genomic_DNA"/>
</dbReference>
<dbReference type="AlphaFoldDB" id="A0A1J5RD88"/>
<dbReference type="Pfam" id="PF00367">
    <property type="entry name" value="PTS_EIIB"/>
    <property type="match status" value="1"/>
</dbReference>
<dbReference type="GO" id="GO:0009401">
    <property type="term" value="P:phosphoenolpyruvate-dependent sugar phosphotransferase system"/>
    <property type="evidence" value="ECO:0007669"/>
    <property type="project" value="UniProtKB-KW"/>
</dbReference>
<dbReference type="NCBIfam" id="TIGR00826">
    <property type="entry name" value="EIIB_glc"/>
    <property type="match status" value="1"/>
</dbReference>
<dbReference type="PROSITE" id="PS51098">
    <property type="entry name" value="PTS_EIIB_TYPE_1"/>
    <property type="match status" value="1"/>
</dbReference>
<keyword evidence="3" id="KW-0808">Transferase</keyword>
<sequence>MNEERSGVTAQAADILAALGGVANIIEIEPCTTRLRSEVHDTAVVDVKALRAAGAHGVMISGHVVQVVMGPNVDTIASDLEELL</sequence>
<keyword evidence="2" id="KW-0762">Sugar transport</keyword>
<dbReference type="SUPFAM" id="SSF55604">
    <property type="entry name" value="Glucose permease domain IIB"/>
    <property type="match status" value="1"/>
</dbReference>
<evidence type="ECO:0000256" key="2">
    <source>
        <dbReference type="ARBA" id="ARBA00022597"/>
    </source>
</evidence>
<evidence type="ECO:0000256" key="4">
    <source>
        <dbReference type="ARBA" id="ARBA00022683"/>
    </source>
</evidence>
<dbReference type="GO" id="GO:0005886">
    <property type="term" value="C:plasma membrane"/>
    <property type="evidence" value="ECO:0007669"/>
    <property type="project" value="TreeGrafter"/>
</dbReference>
<keyword evidence="4" id="KW-0598">Phosphotransferase system</keyword>
<comment type="caution">
    <text evidence="7">The sequence shown here is derived from an EMBL/GenBank/DDBJ whole genome shotgun (WGS) entry which is preliminary data.</text>
</comment>
<dbReference type="GO" id="GO:0090563">
    <property type="term" value="F:protein-phosphocysteine-sugar phosphotransferase activity"/>
    <property type="evidence" value="ECO:0007669"/>
    <property type="project" value="TreeGrafter"/>
</dbReference>
<evidence type="ECO:0000313" key="7">
    <source>
        <dbReference type="EMBL" id="OIQ93290.1"/>
    </source>
</evidence>
<dbReference type="GO" id="GO:0015764">
    <property type="term" value="P:N-acetylglucosamine transport"/>
    <property type="evidence" value="ECO:0007669"/>
    <property type="project" value="TreeGrafter"/>
</dbReference>
<organism evidence="7">
    <name type="scientific">mine drainage metagenome</name>
    <dbReference type="NCBI Taxonomy" id="410659"/>
    <lineage>
        <taxon>unclassified sequences</taxon>
        <taxon>metagenomes</taxon>
        <taxon>ecological metagenomes</taxon>
    </lineage>
</organism>
<dbReference type="PANTHER" id="PTHR30009">
    <property type="entry name" value="CYTOCHROME C-TYPE SYNTHESIS PROTEIN AND PTS TRANSMEMBRANE COMPONENT"/>
    <property type="match status" value="1"/>
</dbReference>
<evidence type="ECO:0000256" key="5">
    <source>
        <dbReference type="ARBA" id="ARBA00022777"/>
    </source>
</evidence>
<keyword evidence="5" id="KW-0418">Kinase</keyword>
<proteinExistence type="predicted"/>
<dbReference type="InterPro" id="IPR001996">
    <property type="entry name" value="PTS_IIB_1"/>
</dbReference>
<name>A0A1J5RD88_9ZZZZ</name>
<dbReference type="InterPro" id="IPR018113">
    <property type="entry name" value="PTrfase_EIIB_Cys"/>
</dbReference>
<gene>
    <name evidence="7" type="primary">ptsG_1</name>
    <name evidence="7" type="ORF">GALL_247100</name>
</gene>
<dbReference type="GO" id="GO:0008982">
    <property type="term" value="F:protein-N(PI)-phosphohistidine-sugar phosphotransferase activity"/>
    <property type="evidence" value="ECO:0007669"/>
    <property type="project" value="InterPro"/>
</dbReference>
<keyword evidence="1" id="KW-0813">Transport</keyword>
<dbReference type="Gene3D" id="3.30.1360.60">
    <property type="entry name" value="Glucose permease domain IIB"/>
    <property type="match status" value="1"/>
</dbReference>
<feature type="domain" description="PTS EIIB type-1" evidence="6">
    <location>
        <begin position="9"/>
        <end position="84"/>
    </location>
</feature>